<feature type="chain" id="PRO_5041713280" evidence="2">
    <location>
        <begin position="20"/>
        <end position="164"/>
    </location>
</feature>
<keyword evidence="2" id="KW-0732">Signal</keyword>
<dbReference type="Proteomes" id="UP001186944">
    <property type="component" value="Unassembled WGS sequence"/>
</dbReference>
<organism evidence="3 4">
    <name type="scientific">Pinctada imbricata</name>
    <name type="common">Atlantic pearl-oyster</name>
    <name type="synonym">Pinctada martensii</name>
    <dbReference type="NCBI Taxonomy" id="66713"/>
    <lineage>
        <taxon>Eukaryota</taxon>
        <taxon>Metazoa</taxon>
        <taxon>Spiralia</taxon>
        <taxon>Lophotrochozoa</taxon>
        <taxon>Mollusca</taxon>
        <taxon>Bivalvia</taxon>
        <taxon>Autobranchia</taxon>
        <taxon>Pteriomorphia</taxon>
        <taxon>Pterioida</taxon>
        <taxon>Pterioidea</taxon>
        <taxon>Pteriidae</taxon>
        <taxon>Pinctada</taxon>
    </lineage>
</organism>
<evidence type="ECO:0000256" key="1">
    <source>
        <dbReference type="SAM" id="Coils"/>
    </source>
</evidence>
<keyword evidence="4" id="KW-1185">Reference proteome</keyword>
<dbReference type="EMBL" id="VSWD01000013">
    <property type="protein sequence ID" value="KAK3084787.1"/>
    <property type="molecule type" value="Genomic_DNA"/>
</dbReference>
<protein>
    <submittedName>
        <fullName evidence="3">Uncharacterized protein</fullName>
    </submittedName>
</protein>
<name>A0AA89BKU2_PINIB</name>
<evidence type="ECO:0000313" key="3">
    <source>
        <dbReference type="EMBL" id="KAK3084787.1"/>
    </source>
</evidence>
<proteinExistence type="predicted"/>
<comment type="caution">
    <text evidence="3">The sequence shown here is derived from an EMBL/GenBank/DDBJ whole genome shotgun (WGS) entry which is preliminary data.</text>
</comment>
<evidence type="ECO:0000256" key="2">
    <source>
        <dbReference type="SAM" id="SignalP"/>
    </source>
</evidence>
<accession>A0AA89BKU2</accession>
<dbReference type="InterPro" id="IPR051077">
    <property type="entry name" value="Ca-dependent_lectin"/>
</dbReference>
<dbReference type="PANTHER" id="PTHR24024">
    <property type="entry name" value="PULMONARY SURFACTANT-ASSOCIATED PROTEIN A"/>
    <property type="match status" value="1"/>
</dbReference>
<dbReference type="GO" id="GO:0005615">
    <property type="term" value="C:extracellular space"/>
    <property type="evidence" value="ECO:0007669"/>
    <property type="project" value="TreeGrafter"/>
</dbReference>
<reference evidence="3" key="1">
    <citation type="submission" date="2019-08" db="EMBL/GenBank/DDBJ databases">
        <title>The improved chromosome-level genome for the pearl oyster Pinctada fucata martensii using PacBio sequencing and Hi-C.</title>
        <authorList>
            <person name="Zheng Z."/>
        </authorList>
    </citation>
    <scope>NUCLEOTIDE SEQUENCE</scope>
    <source>
        <strain evidence="3">ZZ-2019</strain>
        <tissue evidence="3">Adductor muscle</tissue>
    </source>
</reference>
<sequence length="164" mass="18456">MKIVCVYIITAYLMMVVSTQTDSNYEPQGTCKDILQGYMTGQLVTALGSLQVENLRKEFQKILENQAKEIAMLKKDLETLQTDEARKNCYGGWNKEYQGYLMAGYHGHNRASQFICLDENPDTLPGDVPNKDGYLLYAVEGRCGTLPCPPYAEGRELTCVFCSQ</sequence>
<keyword evidence="1" id="KW-0175">Coiled coil</keyword>
<feature type="coiled-coil region" evidence="1">
    <location>
        <begin position="56"/>
        <end position="83"/>
    </location>
</feature>
<dbReference type="AlphaFoldDB" id="A0AA89BKU2"/>
<evidence type="ECO:0000313" key="4">
    <source>
        <dbReference type="Proteomes" id="UP001186944"/>
    </source>
</evidence>
<dbReference type="PANTHER" id="PTHR24024:SF18">
    <property type="entry name" value="SHORT-CHAIN COLLAGEN C4-LIKE"/>
    <property type="match status" value="1"/>
</dbReference>
<feature type="signal peptide" evidence="2">
    <location>
        <begin position="1"/>
        <end position="19"/>
    </location>
</feature>
<gene>
    <name evidence="3" type="ORF">FSP39_019052</name>
</gene>